<keyword evidence="4" id="KW-0812">Transmembrane</keyword>
<dbReference type="PRINTS" id="PR00406">
    <property type="entry name" value="CYTB5RDTASE"/>
</dbReference>
<keyword evidence="3" id="KW-0411">Iron-sulfur</keyword>
<evidence type="ECO:0000256" key="2">
    <source>
        <dbReference type="ARBA" id="ARBA00023004"/>
    </source>
</evidence>
<keyword evidence="1" id="KW-0479">Metal-binding</keyword>
<dbReference type="EMBL" id="VNHM01000013">
    <property type="protein sequence ID" value="TYO94636.1"/>
    <property type="molecule type" value="Genomic_DNA"/>
</dbReference>
<dbReference type="RefSeq" id="WP_166512271.1">
    <property type="nucleotide sequence ID" value="NZ_VNHM01000013.1"/>
</dbReference>
<feature type="transmembrane region" description="Helical" evidence="4">
    <location>
        <begin position="20"/>
        <end position="53"/>
    </location>
</feature>
<dbReference type="PANTHER" id="PTHR47354">
    <property type="entry name" value="NADH OXIDOREDUCTASE HCR"/>
    <property type="match status" value="1"/>
</dbReference>
<dbReference type="GO" id="GO:0016491">
    <property type="term" value="F:oxidoreductase activity"/>
    <property type="evidence" value="ECO:0007669"/>
    <property type="project" value="InterPro"/>
</dbReference>
<dbReference type="Gene3D" id="3.30.70.20">
    <property type="match status" value="1"/>
</dbReference>
<evidence type="ECO:0000259" key="6">
    <source>
        <dbReference type="PROSITE" id="PS51384"/>
    </source>
</evidence>
<dbReference type="Pfam" id="PF00175">
    <property type="entry name" value="NAD_binding_1"/>
    <property type="match status" value="1"/>
</dbReference>
<dbReference type="InterPro" id="IPR017938">
    <property type="entry name" value="Riboflavin_synthase-like_b-brl"/>
</dbReference>
<dbReference type="InterPro" id="IPR017896">
    <property type="entry name" value="4Fe4S_Fe-S-bd"/>
</dbReference>
<name>A0A5S4ZPY0_9FIRM</name>
<dbReference type="AlphaFoldDB" id="A0A5S4ZPY0"/>
<gene>
    <name evidence="7" type="ORF">LX24_02294</name>
</gene>
<dbReference type="PROSITE" id="PS51379">
    <property type="entry name" value="4FE4S_FER_2"/>
    <property type="match status" value="2"/>
</dbReference>
<dbReference type="GO" id="GO:0046872">
    <property type="term" value="F:metal ion binding"/>
    <property type="evidence" value="ECO:0007669"/>
    <property type="project" value="UniProtKB-KW"/>
</dbReference>
<dbReference type="PANTHER" id="PTHR47354:SF5">
    <property type="entry name" value="PROTEIN RFBI"/>
    <property type="match status" value="1"/>
</dbReference>
<dbReference type="Gene3D" id="3.40.50.80">
    <property type="entry name" value="Nucleotide-binding domain of ferredoxin-NADP reductase (FNR) module"/>
    <property type="match status" value="1"/>
</dbReference>
<dbReference type="Pfam" id="PF12801">
    <property type="entry name" value="Fer4_5"/>
    <property type="match status" value="2"/>
</dbReference>
<dbReference type="InterPro" id="IPR008333">
    <property type="entry name" value="Cbr1-like_FAD-bd_dom"/>
</dbReference>
<evidence type="ECO:0000256" key="4">
    <source>
        <dbReference type="SAM" id="Phobius"/>
    </source>
</evidence>
<dbReference type="Pfam" id="PF00970">
    <property type="entry name" value="FAD_binding_6"/>
    <property type="match status" value="1"/>
</dbReference>
<evidence type="ECO:0000313" key="7">
    <source>
        <dbReference type="EMBL" id="TYO94636.1"/>
    </source>
</evidence>
<feature type="domain" description="4Fe-4S ferredoxin-type" evidence="5">
    <location>
        <begin position="178"/>
        <end position="208"/>
    </location>
</feature>
<sequence length="487" mass="54891">MASFYIKTNRVFNSVRKYSWMFVPLVAFGGLWFPKLGLLIIPLMLTLAVMAFLKGKYWCGNICPHGSLFDFIIMPRGANRKIPAFMKHKLMAAAVFTWFMYMMISRLIKVFAIYGSASFLDKLGYIFVMNYLVVTIVGTILAFSISPRAWCNFCPMGTLEILTYKLGKLLRLNRKTDAKVTIASKEMCHTCGKCSRVCPMQLTPYLEFSEKNQFDNEACIRCSTCVHNCPAGILSLSNESEALRLKEETDIDGYRERRKIAASISQIRKLTGDVNEYTFKMIKPKKLDYKPGQFILVKISEQPKMFRAYSISSCKKDGTEVKVSVKYTPGGFGSQILFDTFKEGDLVELEGPMGKELVVNKNSDNFLLVAGGIGITPFVPVAGDIVKNSNNEKNVKLVYGVNRAKELIYDDHFSTLQSQSSKFEYIKVVANDKDWSGKRGFVTDVIKELNLKGYKVYMCGPKPMINASLKVLHGAGVEPENIYYESA</sequence>
<keyword evidence="2" id="KW-0408">Iron</keyword>
<comment type="caution">
    <text evidence="7">The sequence shown here is derived from an EMBL/GenBank/DDBJ whole genome shotgun (WGS) entry which is preliminary data.</text>
</comment>
<evidence type="ECO:0000256" key="3">
    <source>
        <dbReference type="ARBA" id="ARBA00023014"/>
    </source>
</evidence>
<keyword evidence="8" id="KW-1185">Reference proteome</keyword>
<dbReference type="SUPFAM" id="SSF54862">
    <property type="entry name" value="4Fe-4S ferredoxins"/>
    <property type="match status" value="1"/>
</dbReference>
<evidence type="ECO:0000256" key="1">
    <source>
        <dbReference type="ARBA" id="ARBA00022723"/>
    </source>
</evidence>
<dbReference type="GO" id="GO:0051536">
    <property type="term" value="F:iron-sulfur cluster binding"/>
    <property type="evidence" value="ECO:0007669"/>
    <property type="project" value="UniProtKB-KW"/>
</dbReference>
<dbReference type="PROSITE" id="PS00198">
    <property type="entry name" value="4FE4S_FER_1"/>
    <property type="match status" value="2"/>
</dbReference>
<evidence type="ECO:0000259" key="5">
    <source>
        <dbReference type="PROSITE" id="PS51379"/>
    </source>
</evidence>
<proteinExistence type="predicted"/>
<keyword evidence="4" id="KW-0472">Membrane</keyword>
<feature type="domain" description="FAD-binding FR-type" evidence="6">
    <location>
        <begin position="257"/>
        <end position="359"/>
    </location>
</feature>
<feature type="transmembrane region" description="Helical" evidence="4">
    <location>
        <begin position="90"/>
        <end position="117"/>
    </location>
</feature>
<dbReference type="Gene3D" id="2.40.30.10">
    <property type="entry name" value="Translation factors"/>
    <property type="match status" value="1"/>
</dbReference>
<dbReference type="InterPro" id="IPR039261">
    <property type="entry name" value="FNR_nucleotide-bd"/>
</dbReference>
<dbReference type="InterPro" id="IPR017900">
    <property type="entry name" value="4Fe4S_Fe_S_CS"/>
</dbReference>
<dbReference type="InterPro" id="IPR017927">
    <property type="entry name" value="FAD-bd_FR_type"/>
</dbReference>
<keyword evidence="4" id="KW-1133">Transmembrane helix</keyword>
<accession>A0A5S4ZPY0</accession>
<dbReference type="InterPro" id="IPR001433">
    <property type="entry name" value="OxRdtase_FAD/NAD-bd"/>
</dbReference>
<dbReference type="InterPro" id="IPR050415">
    <property type="entry name" value="MRET"/>
</dbReference>
<dbReference type="Proteomes" id="UP000323166">
    <property type="component" value="Unassembled WGS sequence"/>
</dbReference>
<dbReference type="SUPFAM" id="SSF63380">
    <property type="entry name" value="Riboflavin synthase domain-like"/>
    <property type="match status" value="1"/>
</dbReference>
<reference evidence="7 8" key="1">
    <citation type="submission" date="2019-07" db="EMBL/GenBank/DDBJ databases">
        <title>Genomic Encyclopedia of Type Strains, Phase I: the one thousand microbial genomes (KMG-I) project.</title>
        <authorList>
            <person name="Kyrpides N."/>
        </authorList>
    </citation>
    <scope>NUCLEOTIDE SEQUENCE [LARGE SCALE GENOMIC DNA]</scope>
    <source>
        <strain evidence="7 8">DSM 6562</strain>
    </source>
</reference>
<evidence type="ECO:0000313" key="8">
    <source>
        <dbReference type="Proteomes" id="UP000323166"/>
    </source>
</evidence>
<dbReference type="PROSITE" id="PS51384">
    <property type="entry name" value="FAD_FR"/>
    <property type="match status" value="1"/>
</dbReference>
<dbReference type="Pfam" id="PF13187">
    <property type="entry name" value="Fer4_9"/>
    <property type="match status" value="1"/>
</dbReference>
<dbReference type="SUPFAM" id="SSF52343">
    <property type="entry name" value="Ferredoxin reductase-like, C-terminal NADP-linked domain"/>
    <property type="match status" value="1"/>
</dbReference>
<feature type="domain" description="4Fe-4S ferredoxin-type" evidence="5">
    <location>
        <begin position="210"/>
        <end position="239"/>
    </location>
</feature>
<protein>
    <submittedName>
        <fullName evidence="7">Ferredoxin-NADP reductase</fullName>
    </submittedName>
</protein>
<organism evidence="7 8">
    <name type="scientific">Desulfallas thermosapovorans DSM 6562</name>
    <dbReference type="NCBI Taxonomy" id="1121431"/>
    <lineage>
        <taxon>Bacteria</taxon>
        <taxon>Bacillati</taxon>
        <taxon>Bacillota</taxon>
        <taxon>Clostridia</taxon>
        <taxon>Eubacteriales</taxon>
        <taxon>Desulfallaceae</taxon>
        <taxon>Desulfallas</taxon>
    </lineage>
</organism>
<feature type="transmembrane region" description="Helical" evidence="4">
    <location>
        <begin position="123"/>
        <end position="143"/>
    </location>
</feature>